<name>A0A7Y6C494_9BACL</name>
<dbReference type="PANTHER" id="PTHR43496:SF1">
    <property type="entry name" value="POLYGALACTURONAN_RHAMNOGALACTURONAN TRANSPORT SYSTEM PERMEASE PROTEIN YTEP"/>
    <property type="match status" value="1"/>
</dbReference>
<keyword evidence="2 6" id="KW-0813">Transport</keyword>
<keyword evidence="3 6" id="KW-0812">Transmembrane</keyword>
<evidence type="ECO:0000256" key="2">
    <source>
        <dbReference type="ARBA" id="ARBA00022448"/>
    </source>
</evidence>
<feature type="transmembrane region" description="Helical" evidence="6">
    <location>
        <begin position="177"/>
        <end position="200"/>
    </location>
</feature>
<feature type="domain" description="ABC transmembrane type-1" evidence="7">
    <location>
        <begin position="89"/>
        <end position="305"/>
    </location>
</feature>
<reference evidence="8 9" key="1">
    <citation type="submission" date="2020-05" db="EMBL/GenBank/DDBJ databases">
        <title>Genome Sequencing of Type Strains.</title>
        <authorList>
            <person name="Lemaire J.F."/>
            <person name="Inderbitzin P."/>
            <person name="Gregorio O.A."/>
            <person name="Collins S.B."/>
            <person name="Wespe N."/>
            <person name="Knight-Connoni V."/>
        </authorList>
    </citation>
    <scope>NUCLEOTIDE SEQUENCE [LARGE SCALE GENOMIC DNA]</scope>
    <source>
        <strain evidence="8 9">LMG 21957</strain>
    </source>
</reference>
<evidence type="ECO:0000256" key="4">
    <source>
        <dbReference type="ARBA" id="ARBA00022989"/>
    </source>
</evidence>
<dbReference type="SUPFAM" id="SSF161098">
    <property type="entry name" value="MetI-like"/>
    <property type="match status" value="1"/>
</dbReference>
<comment type="caution">
    <text evidence="8">The sequence shown here is derived from an EMBL/GenBank/DDBJ whole genome shotgun (WGS) entry which is preliminary data.</text>
</comment>
<evidence type="ECO:0000256" key="1">
    <source>
        <dbReference type="ARBA" id="ARBA00004141"/>
    </source>
</evidence>
<dbReference type="EMBL" id="JABMCB010000206">
    <property type="protein sequence ID" value="NUU80286.1"/>
    <property type="molecule type" value="Genomic_DNA"/>
</dbReference>
<keyword evidence="4 6" id="KW-1133">Transmembrane helix</keyword>
<organism evidence="8 9">
    <name type="scientific">Paenibacillus xylanilyticus</name>
    <dbReference type="NCBI Taxonomy" id="248903"/>
    <lineage>
        <taxon>Bacteria</taxon>
        <taxon>Bacillati</taxon>
        <taxon>Bacillota</taxon>
        <taxon>Bacilli</taxon>
        <taxon>Bacillales</taxon>
        <taxon>Paenibacillaceae</taxon>
        <taxon>Paenibacillus</taxon>
    </lineage>
</organism>
<dbReference type="Proteomes" id="UP000526125">
    <property type="component" value="Unassembled WGS sequence"/>
</dbReference>
<proteinExistence type="inferred from homology"/>
<dbReference type="PANTHER" id="PTHR43496">
    <property type="entry name" value="PROTEIN LPLB"/>
    <property type="match status" value="1"/>
</dbReference>
<keyword evidence="5 6" id="KW-0472">Membrane</keyword>
<keyword evidence="9" id="KW-1185">Reference proteome</keyword>
<evidence type="ECO:0000313" key="9">
    <source>
        <dbReference type="Proteomes" id="UP000526125"/>
    </source>
</evidence>
<evidence type="ECO:0000259" key="7">
    <source>
        <dbReference type="PROSITE" id="PS50928"/>
    </source>
</evidence>
<evidence type="ECO:0000256" key="5">
    <source>
        <dbReference type="ARBA" id="ARBA00023136"/>
    </source>
</evidence>
<accession>A0A7Y6C494</accession>
<dbReference type="AlphaFoldDB" id="A0A7Y6C494"/>
<dbReference type="PROSITE" id="PS50928">
    <property type="entry name" value="ABC_TM1"/>
    <property type="match status" value="1"/>
</dbReference>
<feature type="transmembrane region" description="Helical" evidence="6">
    <location>
        <begin position="24"/>
        <end position="51"/>
    </location>
</feature>
<feature type="transmembrane region" description="Helical" evidence="6">
    <location>
        <begin position="283"/>
        <end position="305"/>
    </location>
</feature>
<dbReference type="InterPro" id="IPR000515">
    <property type="entry name" value="MetI-like"/>
</dbReference>
<dbReference type="GO" id="GO:0055085">
    <property type="term" value="P:transmembrane transport"/>
    <property type="evidence" value="ECO:0007669"/>
    <property type="project" value="InterPro"/>
</dbReference>
<evidence type="ECO:0000256" key="3">
    <source>
        <dbReference type="ARBA" id="ARBA00022692"/>
    </source>
</evidence>
<comment type="similarity">
    <text evidence="6">Belongs to the binding-protein-dependent transport system permease family.</text>
</comment>
<comment type="subcellular location">
    <subcellularLocation>
        <location evidence="6">Cell membrane</location>
        <topology evidence="6">Multi-pass membrane protein</topology>
    </subcellularLocation>
    <subcellularLocation>
        <location evidence="1">Membrane</location>
        <topology evidence="1">Multi-pass membrane protein</topology>
    </subcellularLocation>
</comment>
<feature type="transmembrane region" description="Helical" evidence="6">
    <location>
        <begin position="135"/>
        <end position="165"/>
    </location>
</feature>
<evidence type="ECO:0000256" key="6">
    <source>
        <dbReference type="RuleBase" id="RU363032"/>
    </source>
</evidence>
<dbReference type="InterPro" id="IPR035906">
    <property type="entry name" value="MetI-like_sf"/>
</dbReference>
<evidence type="ECO:0000313" key="8">
    <source>
        <dbReference type="EMBL" id="NUU80286.1"/>
    </source>
</evidence>
<dbReference type="GO" id="GO:0005886">
    <property type="term" value="C:plasma membrane"/>
    <property type="evidence" value="ECO:0007669"/>
    <property type="project" value="UniProtKB-SubCell"/>
</dbReference>
<protein>
    <submittedName>
        <fullName evidence="8">Sugar ABC transporter permease</fullName>
    </submittedName>
</protein>
<feature type="transmembrane region" description="Helical" evidence="6">
    <location>
        <begin position="231"/>
        <end position="252"/>
    </location>
</feature>
<dbReference type="Pfam" id="PF00528">
    <property type="entry name" value="BPD_transp_1"/>
    <property type="match status" value="1"/>
</dbReference>
<feature type="transmembrane region" description="Helical" evidence="6">
    <location>
        <begin position="93"/>
        <end position="114"/>
    </location>
</feature>
<dbReference type="CDD" id="cd06261">
    <property type="entry name" value="TM_PBP2"/>
    <property type="match status" value="1"/>
</dbReference>
<dbReference type="Gene3D" id="1.10.3720.10">
    <property type="entry name" value="MetI-like"/>
    <property type="match status" value="1"/>
</dbReference>
<gene>
    <name evidence="8" type="ORF">HP552_34415</name>
</gene>
<sequence length="318" mass="36193">MHKVSAIKTVRSNNLMSRLKDQKWLFVLMLPAFIATLLFSYGPMFGLYMAFTNYQPGGESFFHQFFHAEFVGFRWFEYFFTTGDFYRVMRNTLATSLLTLLFGFPAPIILALVLNEARQGFFKRFVQTVSYLPHFISWVIAANIVITLLASDGMLNNILVLLGIVDDPIAFMQNGPLFWWIIALSNMWKEMGFSAIMYLAAISSINPELYEAARVDGASRFKQMWHITLPALRPTIVILAILAVGGILNAGFEQQYLLQNNTVLEYSEVIDIYAYKYGLQNSMFSYGAAVGMFKSVVAFILVVIVNRISRKVNDQALF</sequence>